<gene>
    <name evidence="1" type="ORF">KLDO_g403</name>
</gene>
<keyword evidence="2" id="KW-1185">Reference proteome</keyword>
<sequence length="386" mass="44842">MATCSHTYDLGPNQLNKPEYYVELTEKHLSDFEIWNSLCSNERYDMVLYLCEQYLNRKVLPVIPSEVITVLFTVASIGDYNKGTLIRKADPFDNGRESLSNRCLRLLETLVNALHEYDTSVYDLHDLELLRCQFFYFVDSIEPKNGRALILDPINDRNSSTTPRRPFKYLSPSFYDDSPLFAKPLYGSYINLIEDGNMVNEYLRMELSMCLRKDILCLFLKSIRSFENIPVSPPLTHELFYDAITDTLYNDLKIGNFKQFLITWDLEEDRDILATFIEKIINKAFSSVESKRKFKIVSKLSDVDAITNELTILLRGMGKFAAFNRSPNSKRRMQLDFCILLLGKLIVASHPSERFDRFHKFLFTIKSSGKSSVGLKDLTLIFKRYE</sequence>
<name>A0A0A8KZ96_9SACH</name>
<evidence type="ECO:0000313" key="1">
    <source>
        <dbReference type="EMBL" id="CDO92075.1"/>
    </source>
</evidence>
<reference evidence="1 2" key="1">
    <citation type="submission" date="2014-03" db="EMBL/GenBank/DDBJ databases">
        <title>The genome of Kluyveromyces dobzhanskii.</title>
        <authorList>
            <person name="Nystedt B."/>
            <person name="Astrom S."/>
        </authorList>
    </citation>
    <scope>NUCLEOTIDE SEQUENCE [LARGE SCALE GENOMIC DNA]</scope>
    <source>
        <strain evidence="1 2">CBS 2104</strain>
    </source>
</reference>
<dbReference type="OrthoDB" id="4050598at2759"/>
<dbReference type="AlphaFoldDB" id="A0A0A8KZ96"/>
<organism evidence="1 2">
    <name type="scientific">Kluyveromyces dobzhanskii CBS 2104</name>
    <dbReference type="NCBI Taxonomy" id="1427455"/>
    <lineage>
        <taxon>Eukaryota</taxon>
        <taxon>Fungi</taxon>
        <taxon>Dikarya</taxon>
        <taxon>Ascomycota</taxon>
        <taxon>Saccharomycotina</taxon>
        <taxon>Saccharomycetes</taxon>
        <taxon>Saccharomycetales</taxon>
        <taxon>Saccharomycetaceae</taxon>
        <taxon>Kluyveromyces</taxon>
    </lineage>
</organism>
<dbReference type="Proteomes" id="UP000031516">
    <property type="component" value="Unassembled WGS sequence"/>
</dbReference>
<dbReference type="EMBL" id="CCBQ010000011">
    <property type="protein sequence ID" value="CDO92075.1"/>
    <property type="molecule type" value="Genomic_DNA"/>
</dbReference>
<dbReference type="InterPro" id="IPR014803">
    <property type="entry name" value="DNA_repair_Nse5/Nse6"/>
</dbReference>
<evidence type="ECO:0000313" key="2">
    <source>
        <dbReference type="Proteomes" id="UP000031516"/>
    </source>
</evidence>
<accession>A0A0A8KZ96</accession>
<dbReference type="Pfam" id="PF08691">
    <property type="entry name" value="Nse5"/>
    <property type="match status" value="2"/>
</dbReference>
<proteinExistence type="predicted"/>
<comment type="caution">
    <text evidence="1">The sequence shown here is derived from an EMBL/GenBank/DDBJ whole genome shotgun (WGS) entry which is preliminary data.</text>
</comment>
<protein>
    <submittedName>
        <fullName evidence="1">WGS project CCBQ000000000 data, contig 00105</fullName>
    </submittedName>
</protein>